<reference evidence="3 4" key="1">
    <citation type="submission" date="2020-10" db="EMBL/GenBank/DDBJ databases">
        <title>Phylogeny of dyella-like bacteria.</title>
        <authorList>
            <person name="Fu J."/>
        </authorList>
    </citation>
    <scope>NUCLEOTIDE SEQUENCE [LARGE SCALE GENOMIC DNA]</scope>
    <source>
        <strain evidence="3 4">DKC-1</strain>
    </source>
</reference>
<evidence type="ECO:0000313" key="4">
    <source>
        <dbReference type="Proteomes" id="UP001620397"/>
    </source>
</evidence>
<dbReference type="PANTHER" id="PTHR24104">
    <property type="entry name" value="E3 UBIQUITIN-PROTEIN LIGASE NHLRC1-RELATED"/>
    <property type="match status" value="1"/>
</dbReference>
<evidence type="ECO:0008006" key="5">
    <source>
        <dbReference type="Google" id="ProtNLM"/>
    </source>
</evidence>
<dbReference type="RefSeq" id="WP_404536823.1">
    <property type="nucleotide sequence ID" value="NZ_JADIKL010000002.1"/>
</dbReference>
<evidence type="ECO:0000313" key="3">
    <source>
        <dbReference type="EMBL" id="MFK2930173.1"/>
    </source>
</evidence>
<dbReference type="InterPro" id="IPR011042">
    <property type="entry name" value="6-blade_b-propeller_TolB-like"/>
</dbReference>
<dbReference type="InterPro" id="IPR001258">
    <property type="entry name" value="NHL_repeat"/>
</dbReference>
<organism evidence="3 4">
    <name type="scientific">Dyella agri</name>
    <dbReference type="NCBI Taxonomy" id="1926869"/>
    <lineage>
        <taxon>Bacteria</taxon>
        <taxon>Pseudomonadati</taxon>
        <taxon>Pseudomonadota</taxon>
        <taxon>Gammaproteobacteria</taxon>
        <taxon>Lysobacterales</taxon>
        <taxon>Rhodanobacteraceae</taxon>
        <taxon>Dyella</taxon>
    </lineage>
</organism>
<dbReference type="PANTHER" id="PTHR24104:SF25">
    <property type="entry name" value="PROTEIN LIN-41"/>
    <property type="match status" value="1"/>
</dbReference>
<sequence>MASTSISVLITRRLALALVVAGMAAGGLQMRPAFAQTDGGNILVADQFNNRVVEINRQTHQVVWHFGNGSDLPGPHSVVGTNDAERFGTFTLISGTGTPPGLPGCGDTVNGCPDNRVFIVDHYGDIIWQYGQAGVAGAGPDQLNTPVQALFLVSFPGRYGPHVLIADQANQRIILVNLRKQVVWQYGATGVSGNGPGQLNNPNSAEVLTNGHILIADENNNRVIEITPAGKLVKTFTAQGTVSGAAFASRLPNGHTLITDSNNNRIVEVDGNDKPVWQYFTNTEAGSNPTPLPTRAVRLRNGHTLISDQFNDRVIEVDMLGKTVFTQGGLNTPGSGYDQLNGPYDAKQIGDFTGLTPPFGD</sequence>
<dbReference type="PROSITE" id="PS51125">
    <property type="entry name" value="NHL"/>
    <property type="match status" value="1"/>
</dbReference>
<keyword evidence="4" id="KW-1185">Reference proteome</keyword>
<dbReference type="Gene3D" id="2.120.10.30">
    <property type="entry name" value="TolB, C-terminal domain"/>
    <property type="match status" value="1"/>
</dbReference>
<evidence type="ECO:0000256" key="2">
    <source>
        <dbReference type="PROSITE-ProRule" id="PRU00504"/>
    </source>
</evidence>
<comment type="caution">
    <text evidence="3">The sequence shown here is derived from an EMBL/GenBank/DDBJ whole genome shotgun (WGS) entry which is preliminary data.</text>
</comment>
<dbReference type="SUPFAM" id="SSF101898">
    <property type="entry name" value="NHL repeat"/>
    <property type="match status" value="1"/>
</dbReference>
<name>A0ABW8KDH4_9GAMM</name>
<keyword evidence="1" id="KW-0677">Repeat</keyword>
<feature type="repeat" description="NHL" evidence="2">
    <location>
        <begin position="190"/>
        <end position="229"/>
    </location>
</feature>
<proteinExistence type="predicted"/>
<dbReference type="Proteomes" id="UP001620397">
    <property type="component" value="Unassembled WGS sequence"/>
</dbReference>
<evidence type="ECO:0000256" key="1">
    <source>
        <dbReference type="ARBA" id="ARBA00022737"/>
    </source>
</evidence>
<protein>
    <recommendedName>
        <fullName evidence="5">NHL repeat-containing protein</fullName>
    </recommendedName>
</protein>
<dbReference type="InterPro" id="IPR050952">
    <property type="entry name" value="TRIM-NHL_E3_ligases"/>
</dbReference>
<accession>A0ABW8KDH4</accession>
<gene>
    <name evidence="3" type="ORF">ISP14_05145</name>
</gene>
<dbReference type="EMBL" id="JADIKL010000002">
    <property type="protein sequence ID" value="MFK2930173.1"/>
    <property type="molecule type" value="Genomic_DNA"/>
</dbReference>